<gene>
    <name evidence="4" type="ORF">BIFBRE_04635</name>
</gene>
<dbReference type="HOGENOM" id="CLU_086503_7_1_11"/>
<feature type="domain" description="N-acetyltransferase" evidence="3">
    <location>
        <begin position="15"/>
        <end position="156"/>
    </location>
</feature>
<dbReference type="Gene3D" id="3.40.630.30">
    <property type="match status" value="1"/>
</dbReference>
<evidence type="ECO:0000259" key="3">
    <source>
        <dbReference type="PROSITE" id="PS51186"/>
    </source>
</evidence>
<comment type="caution">
    <text evidence="4">The sequence shown here is derived from an EMBL/GenBank/DDBJ whole genome shotgun (WGS) entry which is preliminary data.</text>
</comment>
<protein>
    <submittedName>
        <fullName evidence="4">Acetyltransferase, GNAT family</fullName>
    </submittedName>
</protein>
<dbReference type="AlphaFoldDB" id="D4BR99"/>
<keyword evidence="5" id="KW-1185">Reference proteome</keyword>
<name>D4BR99_BIFBR</name>
<dbReference type="SUPFAM" id="SSF55729">
    <property type="entry name" value="Acyl-CoA N-acyltransferases (Nat)"/>
    <property type="match status" value="1"/>
</dbReference>
<evidence type="ECO:0000313" key="5">
    <source>
        <dbReference type="Proteomes" id="UP000003191"/>
    </source>
</evidence>
<accession>D4BR99</accession>
<dbReference type="GO" id="GO:0005737">
    <property type="term" value="C:cytoplasm"/>
    <property type="evidence" value="ECO:0007669"/>
    <property type="project" value="TreeGrafter"/>
</dbReference>
<evidence type="ECO:0000256" key="2">
    <source>
        <dbReference type="ARBA" id="ARBA00023315"/>
    </source>
</evidence>
<organism evidence="4 5">
    <name type="scientific">Bifidobacterium breve DSM 20213 = JCM 1192</name>
    <dbReference type="NCBI Taxonomy" id="518634"/>
    <lineage>
        <taxon>Bacteria</taxon>
        <taxon>Bacillati</taxon>
        <taxon>Actinomycetota</taxon>
        <taxon>Actinomycetes</taxon>
        <taxon>Bifidobacteriales</taxon>
        <taxon>Bifidobacteriaceae</taxon>
        <taxon>Bifidobacterium</taxon>
    </lineage>
</organism>
<evidence type="ECO:0000313" key="4">
    <source>
        <dbReference type="EMBL" id="EFE88744.1"/>
    </source>
</evidence>
<keyword evidence="1 4" id="KW-0808">Transferase</keyword>
<dbReference type="GO" id="GO:0008080">
    <property type="term" value="F:N-acetyltransferase activity"/>
    <property type="evidence" value="ECO:0007669"/>
    <property type="project" value="InterPro"/>
</dbReference>
<proteinExistence type="predicted"/>
<reference evidence="4 5" key="1">
    <citation type="submission" date="2010-02" db="EMBL/GenBank/DDBJ databases">
        <authorList>
            <person name="Weinstock G."/>
            <person name="Sodergren E."/>
            <person name="Clifton S."/>
            <person name="Fulton L."/>
            <person name="Fulton B."/>
            <person name="Courtney L."/>
            <person name="Fronick C."/>
            <person name="Harrison M."/>
            <person name="Strong C."/>
            <person name="Farmer C."/>
            <person name="Delahaunty K."/>
            <person name="Markovic C."/>
            <person name="Hall O."/>
            <person name="Minx P."/>
            <person name="Tomlinson C."/>
            <person name="Mitreva M."/>
            <person name="Nelson J."/>
            <person name="Hou S."/>
            <person name="Wollam A."/>
            <person name="Pepin K.H."/>
            <person name="Johnson M."/>
            <person name="Bhonagiri V."/>
            <person name="Zhang X."/>
            <person name="Suruliraj S."/>
            <person name="Warren W."/>
            <person name="Chinwalla A."/>
            <person name="Mardis E.R."/>
            <person name="Wilson R.K."/>
        </authorList>
    </citation>
    <scope>NUCLEOTIDE SEQUENCE [LARGE SCALE GENOMIC DNA]</scope>
    <source>
        <strain evidence="4 5">DSM 20213</strain>
    </source>
</reference>
<dbReference type="PROSITE" id="PS51186">
    <property type="entry name" value="GNAT"/>
    <property type="match status" value="1"/>
</dbReference>
<dbReference type="PANTHER" id="PTHR43626">
    <property type="entry name" value="ACYL-COA N-ACYLTRANSFERASE"/>
    <property type="match status" value="1"/>
</dbReference>
<keyword evidence="2" id="KW-0012">Acyltransferase</keyword>
<dbReference type="PATRIC" id="fig|518634.7.peg.1595"/>
<dbReference type="Pfam" id="PF13673">
    <property type="entry name" value="Acetyltransf_10"/>
    <property type="match status" value="1"/>
</dbReference>
<dbReference type="InterPro" id="IPR016181">
    <property type="entry name" value="Acyl_CoA_acyltransferase"/>
</dbReference>
<dbReference type="CDD" id="cd04301">
    <property type="entry name" value="NAT_SF"/>
    <property type="match status" value="1"/>
</dbReference>
<sequence>MIGLEETHRGGERAMCISIQQDALTAELYVSVRDAVGFYHYDREDARMALDGGLYSVVAYVDGQVAGIGRVVGDGRIAFFIKDLVVLPQYQGDGVGTAVLRALITRIREHCCNHAYIGLMATPGKESFYEEHGFLRRPAPGYGSGLVQFVDPVPLSAAESTATSGIK</sequence>
<dbReference type="PANTHER" id="PTHR43626:SF4">
    <property type="entry name" value="GCN5-RELATED N-ACETYLTRANSFERASE 2, CHLOROPLASTIC"/>
    <property type="match status" value="1"/>
</dbReference>
<dbReference type="Proteomes" id="UP000003191">
    <property type="component" value="Unassembled WGS sequence"/>
</dbReference>
<evidence type="ECO:0000256" key="1">
    <source>
        <dbReference type="ARBA" id="ARBA00022679"/>
    </source>
</evidence>
<dbReference type="EMBL" id="ACCG02000012">
    <property type="protein sequence ID" value="EFE88744.1"/>
    <property type="molecule type" value="Genomic_DNA"/>
</dbReference>
<dbReference type="InterPro" id="IPR045039">
    <property type="entry name" value="NSI-like"/>
</dbReference>
<dbReference type="InterPro" id="IPR000182">
    <property type="entry name" value="GNAT_dom"/>
</dbReference>